<feature type="compositionally biased region" description="Basic residues" evidence="5">
    <location>
        <begin position="565"/>
        <end position="577"/>
    </location>
</feature>
<keyword evidence="8" id="KW-1185">Reference proteome</keyword>
<evidence type="ECO:0000256" key="3">
    <source>
        <dbReference type="ARBA" id="ARBA00023242"/>
    </source>
</evidence>
<dbReference type="PROSITE" id="PS50172">
    <property type="entry name" value="BRCT"/>
    <property type="match status" value="1"/>
</dbReference>
<dbReference type="GO" id="GO:0070545">
    <property type="term" value="C:PeBoW complex"/>
    <property type="evidence" value="ECO:0007669"/>
    <property type="project" value="TreeGrafter"/>
</dbReference>
<feature type="compositionally biased region" description="Basic and acidic residues" evidence="5">
    <location>
        <begin position="554"/>
        <end position="564"/>
    </location>
</feature>
<accession>A0AAV4JR15</accession>
<dbReference type="CDD" id="cd17709">
    <property type="entry name" value="BRCT_pescadillo_like"/>
    <property type="match status" value="1"/>
</dbReference>
<dbReference type="FunFam" id="3.40.50.10190:FF:000002">
    <property type="entry name" value="Pescadillo homolog"/>
    <property type="match status" value="1"/>
</dbReference>
<dbReference type="SMART" id="SM00292">
    <property type="entry name" value="BRCT"/>
    <property type="match status" value="1"/>
</dbReference>
<dbReference type="Pfam" id="PF06732">
    <property type="entry name" value="Pescadillo_N"/>
    <property type="match status" value="1"/>
</dbReference>
<evidence type="ECO:0000256" key="5">
    <source>
        <dbReference type="SAM" id="MobiDB-lite"/>
    </source>
</evidence>
<comment type="subcellular location">
    <subcellularLocation>
        <location evidence="4">Nucleus</location>
        <location evidence="4">Nucleolus</location>
    </subcellularLocation>
    <subcellularLocation>
        <location evidence="4">Nucleus</location>
        <location evidence="4">Nucleoplasm</location>
    </subcellularLocation>
</comment>
<protein>
    <recommendedName>
        <fullName evidence="4">Pescadillo homolog</fullName>
    </recommendedName>
</protein>
<feature type="region of interest" description="Disordered" evidence="5">
    <location>
        <begin position="444"/>
        <end position="519"/>
    </location>
</feature>
<comment type="similarity">
    <text evidence="4">Belongs to the pescadillo family.</text>
</comment>
<dbReference type="GO" id="GO:0005654">
    <property type="term" value="C:nucleoplasm"/>
    <property type="evidence" value="ECO:0007669"/>
    <property type="project" value="UniProtKB-SubCell"/>
</dbReference>
<dbReference type="PANTHER" id="PTHR12221:SF6">
    <property type="entry name" value="PESCADILLO HOMOLOG"/>
    <property type="match status" value="1"/>
</dbReference>
<dbReference type="GO" id="GO:0000466">
    <property type="term" value="P:maturation of 5.8S rRNA from tricistronic rRNA transcript (SSU-rRNA, 5.8S rRNA, LSU-rRNA)"/>
    <property type="evidence" value="ECO:0007669"/>
    <property type="project" value="UniProtKB-UniRule"/>
</dbReference>
<evidence type="ECO:0000313" key="7">
    <source>
        <dbReference type="EMBL" id="GFS23947.1"/>
    </source>
</evidence>
<name>A0AAV4JR15_9GAST</name>
<sequence>MGGTKKKKFERGSATAFVSRNKALKKLQLSLGDFRALCIFKGIYPVEPLHKKKVNKGSTAVKTFYNLKDIQFLAHDNLITKFREKKHYLRRLKKAVAKKNTYAESIIRDNKPVYSLKHVMKERYPTFTDALRDLDDCLNLCFVFATFPHSQRIKVDLVQLCRRRTVEFQHYVIAAKALRKVFVSIKGIYYQADIKGETITWVVSHKRGYEHPQDVDYKIMETFAEYNSVLLGHINIKLYSDSHLVYPPQLNEYVSHDPAKCLEGDIVDEHLASLAPHIRTTGEHPDEVEDDPEVDAMNAVNVDDPEYIERSKVEAAAVHRLQNLFKGCKFFLNREVPREELTFVIRCCGGEASWDRSLGVGATYSDSDDSITHHIIDRPTVSNQRLDRTYIQPQWVFDSINARMLLPPQEYFPGIPCPPHLSPFVEEKEGEYVPEEKVKFLKRMKGEMEEEEEESDGEDDEEAEESEDEDNEEAVQQVGQKRKRNTSEAAEEPEKKTVKMAVSEGSIEKVDKQKALARQQAEERRLGEMMIPKKHKRLYHKIMTSRKKSSQETMKLKEKKEKLKAAQKKSKKKKEKV</sequence>
<evidence type="ECO:0000313" key="8">
    <source>
        <dbReference type="Proteomes" id="UP000762676"/>
    </source>
</evidence>
<comment type="caution">
    <text evidence="7">The sequence shown here is derived from an EMBL/GenBank/DDBJ whole genome shotgun (WGS) entry which is preliminary data.</text>
</comment>
<keyword evidence="2 4" id="KW-0698">rRNA processing</keyword>
<dbReference type="InterPro" id="IPR036420">
    <property type="entry name" value="BRCT_dom_sf"/>
</dbReference>
<dbReference type="SUPFAM" id="SSF52113">
    <property type="entry name" value="BRCT domain"/>
    <property type="match status" value="1"/>
</dbReference>
<proteinExistence type="inferred from homology"/>
<feature type="domain" description="BRCT" evidence="6">
    <location>
        <begin position="320"/>
        <end position="413"/>
    </location>
</feature>
<reference evidence="7 8" key="1">
    <citation type="journal article" date="2021" name="Elife">
        <title>Chloroplast acquisition without the gene transfer in kleptoplastic sea slugs, Plakobranchus ocellatus.</title>
        <authorList>
            <person name="Maeda T."/>
            <person name="Takahashi S."/>
            <person name="Yoshida T."/>
            <person name="Shimamura S."/>
            <person name="Takaki Y."/>
            <person name="Nagai Y."/>
            <person name="Toyoda A."/>
            <person name="Suzuki Y."/>
            <person name="Arimoto A."/>
            <person name="Ishii H."/>
            <person name="Satoh N."/>
            <person name="Nishiyama T."/>
            <person name="Hasebe M."/>
            <person name="Maruyama T."/>
            <person name="Minagawa J."/>
            <person name="Obokata J."/>
            <person name="Shigenobu S."/>
        </authorList>
    </citation>
    <scope>NUCLEOTIDE SEQUENCE [LARGE SCALE GENOMIC DNA]</scope>
</reference>
<dbReference type="GO" id="GO:0000463">
    <property type="term" value="P:maturation of LSU-rRNA from tricistronic rRNA transcript (SSU-rRNA, 5.8S rRNA, LSU-rRNA)"/>
    <property type="evidence" value="ECO:0007669"/>
    <property type="project" value="UniProtKB-UniRule"/>
</dbReference>
<evidence type="ECO:0000256" key="1">
    <source>
        <dbReference type="ARBA" id="ARBA00022517"/>
    </source>
</evidence>
<keyword evidence="1 4" id="KW-0690">Ribosome biogenesis</keyword>
<dbReference type="GO" id="GO:0030687">
    <property type="term" value="C:preribosome, large subunit precursor"/>
    <property type="evidence" value="ECO:0007669"/>
    <property type="project" value="UniProtKB-UniRule"/>
</dbReference>
<dbReference type="Gene3D" id="3.40.50.10190">
    <property type="entry name" value="BRCT domain"/>
    <property type="match status" value="1"/>
</dbReference>
<dbReference type="InterPro" id="IPR010613">
    <property type="entry name" value="PES"/>
</dbReference>
<dbReference type="AlphaFoldDB" id="A0AAV4JR15"/>
<dbReference type="GO" id="GO:0003723">
    <property type="term" value="F:RNA binding"/>
    <property type="evidence" value="ECO:0007669"/>
    <property type="project" value="TreeGrafter"/>
</dbReference>
<dbReference type="InterPro" id="IPR001357">
    <property type="entry name" value="BRCT_dom"/>
</dbReference>
<feature type="region of interest" description="Disordered" evidence="5">
    <location>
        <begin position="542"/>
        <end position="577"/>
    </location>
</feature>
<dbReference type="EMBL" id="BMAT01010311">
    <property type="protein sequence ID" value="GFS23947.1"/>
    <property type="molecule type" value="Genomic_DNA"/>
</dbReference>
<evidence type="ECO:0000256" key="2">
    <source>
        <dbReference type="ARBA" id="ARBA00022552"/>
    </source>
</evidence>
<keyword evidence="3 4" id="KW-0539">Nucleus</keyword>
<organism evidence="7 8">
    <name type="scientific">Elysia marginata</name>
    <dbReference type="NCBI Taxonomy" id="1093978"/>
    <lineage>
        <taxon>Eukaryota</taxon>
        <taxon>Metazoa</taxon>
        <taxon>Spiralia</taxon>
        <taxon>Lophotrochozoa</taxon>
        <taxon>Mollusca</taxon>
        <taxon>Gastropoda</taxon>
        <taxon>Heterobranchia</taxon>
        <taxon>Euthyneura</taxon>
        <taxon>Panpulmonata</taxon>
        <taxon>Sacoglossa</taxon>
        <taxon>Placobranchoidea</taxon>
        <taxon>Plakobranchidae</taxon>
        <taxon>Elysia</taxon>
    </lineage>
</organism>
<gene>
    <name evidence="7" type="ORF">ElyMa_005145500</name>
</gene>
<dbReference type="HAMAP" id="MF_03028">
    <property type="entry name" value="Pescadillo"/>
    <property type="match status" value="1"/>
</dbReference>
<dbReference type="PANTHER" id="PTHR12221">
    <property type="entry name" value="PESCADILLO - RELATED"/>
    <property type="match status" value="1"/>
</dbReference>
<feature type="compositionally biased region" description="Basic and acidic residues" evidence="5">
    <location>
        <begin position="506"/>
        <end position="519"/>
    </location>
</feature>
<evidence type="ECO:0000259" key="6">
    <source>
        <dbReference type="PROSITE" id="PS50172"/>
    </source>
</evidence>
<evidence type="ECO:0000256" key="4">
    <source>
        <dbReference type="HAMAP-Rule" id="MF_03028"/>
    </source>
</evidence>
<dbReference type="Pfam" id="PF16589">
    <property type="entry name" value="BRCT_2"/>
    <property type="match status" value="1"/>
</dbReference>
<dbReference type="Proteomes" id="UP000762676">
    <property type="component" value="Unassembled WGS sequence"/>
</dbReference>
<comment type="function">
    <text evidence="4">Required for maturation of ribosomal RNAs and formation of the large ribosomal subunit.</text>
</comment>
<feature type="compositionally biased region" description="Acidic residues" evidence="5">
    <location>
        <begin position="448"/>
        <end position="473"/>
    </location>
</feature>
<dbReference type="GO" id="GO:0043021">
    <property type="term" value="F:ribonucleoprotein complex binding"/>
    <property type="evidence" value="ECO:0007669"/>
    <property type="project" value="UniProtKB-UniRule"/>
</dbReference>